<proteinExistence type="predicted"/>
<keyword evidence="15" id="KW-1185">Reference proteome</keyword>
<dbReference type="GO" id="GO:0046872">
    <property type="term" value="F:metal ion binding"/>
    <property type="evidence" value="ECO:0007669"/>
    <property type="project" value="UniProtKB-KW"/>
</dbReference>
<evidence type="ECO:0000256" key="1">
    <source>
        <dbReference type="ARBA" id="ARBA00004370"/>
    </source>
</evidence>
<sequence length="383" mass="42113">MTSKSFFFFFLIFFICTFSAAEPCGNHRFHEGKTFASCTDLPSLNCSLHWNFRSSSQTVDIAFRQSSVDQNPRWISWAINPHSKGMVGSQALVSFQRDDGTMMAYTSPITSYATQLQQGDLSFPVNGVSSIVDGNEMIIFATLTLPANATTVNHLWQQGPLVDNVPGIHRLSGPNMASTGTLDFLSGKIVVHKTSNRWKILHGVLCILGYCLLMPTGALIARHGKQGVGTTWFKAHVYIQCAAYLMGLGGGIVGVLLWLGVGGNGVRIRGESHEYIGITLLCLGGIQGIIGYFRPHKEDKKRVYFKIFHYTVGYGTIGLSIVNALLGFHIVHLGIKTWPQLLFVVVISLLGTCALILEVLSCWNRTKSAMITEQHRIAALEKN</sequence>
<evidence type="ECO:0000256" key="6">
    <source>
        <dbReference type="ARBA" id="ARBA00022989"/>
    </source>
</evidence>
<keyword evidence="9" id="KW-0479">Metal-binding</keyword>
<dbReference type="PROSITE" id="PS50939">
    <property type="entry name" value="CYTOCHROME_B561"/>
    <property type="match status" value="1"/>
</dbReference>
<feature type="binding site" description="axial binding residue" evidence="9">
    <location>
        <position position="273"/>
    </location>
    <ligand>
        <name>heme b</name>
        <dbReference type="ChEBI" id="CHEBI:60344"/>
        <label>1</label>
    </ligand>
    <ligandPart>
        <name>Fe</name>
        <dbReference type="ChEBI" id="CHEBI:18248"/>
    </ligandPart>
</feature>
<dbReference type="InterPro" id="IPR006593">
    <property type="entry name" value="Cyt_b561/ferric_Rdtase_TM"/>
</dbReference>
<feature type="transmembrane region" description="Helical" evidence="10">
    <location>
        <begin position="242"/>
        <end position="263"/>
    </location>
</feature>
<dbReference type="EMBL" id="VEPZ02001327">
    <property type="protein sequence ID" value="KAE8680100.1"/>
    <property type="molecule type" value="Genomic_DNA"/>
</dbReference>
<feature type="transmembrane region" description="Helical" evidence="10">
    <location>
        <begin position="341"/>
        <end position="360"/>
    </location>
</feature>
<dbReference type="PANTHER" id="PTHR23130">
    <property type="entry name" value="CYTOCHROME B561 AND DOMON DOMAIN-CONTAINING PROTEIN"/>
    <property type="match status" value="1"/>
</dbReference>
<comment type="subcellular location">
    <subcellularLocation>
        <location evidence="1">Membrane</location>
    </subcellularLocation>
</comment>
<dbReference type="Pfam" id="PF04526">
    <property type="entry name" value="DUF568"/>
    <property type="match status" value="1"/>
</dbReference>
<keyword evidence="4 11" id="KW-0732">Signal</keyword>
<keyword evidence="7 8" id="KW-0472">Membrane</keyword>
<reference evidence="14" key="1">
    <citation type="submission" date="2019-09" db="EMBL/GenBank/DDBJ databases">
        <title>Draft genome information of white flower Hibiscus syriacus.</title>
        <authorList>
            <person name="Kim Y.-M."/>
        </authorList>
    </citation>
    <scope>NUCLEOTIDE SEQUENCE [LARGE SCALE GENOMIC DNA]</scope>
    <source>
        <strain evidence="14">YM2019G1</strain>
    </source>
</reference>
<dbReference type="AlphaFoldDB" id="A0A6A2Y6K1"/>
<dbReference type="Gene3D" id="1.20.120.1770">
    <property type="match status" value="1"/>
</dbReference>
<feature type="domain" description="DOMON" evidence="12">
    <location>
        <begin position="44"/>
        <end position="159"/>
    </location>
</feature>
<evidence type="ECO:0000256" key="8">
    <source>
        <dbReference type="PIRNR" id="PIRNR037471"/>
    </source>
</evidence>
<name>A0A6A2Y6K1_HIBSY</name>
<gene>
    <name evidence="14" type="ORF">F3Y22_tig00111392pilonHSYRG00277</name>
</gene>
<feature type="signal peptide" evidence="11">
    <location>
        <begin position="1"/>
        <end position="21"/>
    </location>
</feature>
<dbReference type="InterPro" id="IPR045265">
    <property type="entry name" value="AIR12_DOMON"/>
</dbReference>
<organism evidence="14 15">
    <name type="scientific">Hibiscus syriacus</name>
    <name type="common">Rose of Sharon</name>
    <dbReference type="NCBI Taxonomy" id="106335"/>
    <lineage>
        <taxon>Eukaryota</taxon>
        <taxon>Viridiplantae</taxon>
        <taxon>Streptophyta</taxon>
        <taxon>Embryophyta</taxon>
        <taxon>Tracheophyta</taxon>
        <taxon>Spermatophyta</taxon>
        <taxon>Magnoliopsida</taxon>
        <taxon>eudicotyledons</taxon>
        <taxon>Gunneridae</taxon>
        <taxon>Pentapetalae</taxon>
        <taxon>rosids</taxon>
        <taxon>malvids</taxon>
        <taxon>Malvales</taxon>
        <taxon>Malvaceae</taxon>
        <taxon>Malvoideae</taxon>
        <taxon>Hibiscus</taxon>
    </lineage>
</organism>
<evidence type="ECO:0000313" key="15">
    <source>
        <dbReference type="Proteomes" id="UP000436088"/>
    </source>
</evidence>
<dbReference type="PANTHER" id="PTHR23130:SF159">
    <property type="entry name" value="OS08G0335600 PROTEIN"/>
    <property type="match status" value="1"/>
</dbReference>
<dbReference type="PIRSF" id="PIRSF037471">
    <property type="entry name" value="UCP037471"/>
    <property type="match status" value="1"/>
</dbReference>
<feature type="chain" id="PRO_5025432031" description="Cytochrome b561 and DOMON domain-containing protein" evidence="11">
    <location>
        <begin position="22"/>
        <end position="383"/>
    </location>
</feature>
<keyword evidence="2 8" id="KW-0813">Transport</keyword>
<keyword evidence="5 8" id="KW-0249">Electron transport</keyword>
<comment type="caution">
    <text evidence="14">The sequence shown here is derived from an EMBL/GenBank/DDBJ whole genome shotgun (WGS) entry which is preliminary data.</text>
</comment>
<evidence type="ECO:0000256" key="2">
    <source>
        <dbReference type="ARBA" id="ARBA00022448"/>
    </source>
</evidence>
<keyword evidence="6 10" id="KW-1133">Transmembrane helix</keyword>
<feature type="binding site" description="axial binding residue" evidence="9">
    <location>
        <position position="309"/>
    </location>
    <ligand>
        <name>heme b</name>
        <dbReference type="ChEBI" id="CHEBI:60344"/>
        <label>1</label>
    </ligand>
    <ligandPart>
        <name>Fe</name>
        <dbReference type="ChEBI" id="CHEBI:18248"/>
    </ligandPart>
</feature>
<dbReference type="InterPro" id="IPR017214">
    <property type="entry name" value="UCP037471"/>
</dbReference>
<feature type="transmembrane region" description="Helical" evidence="10">
    <location>
        <begin position="200"/>
        <end position="221"/>
    </location>
</feature>
<dbReference type="PROSITE" id="PS50836">
    <property type="entry name" value="DOMON"/>
    <property type="match status" value="1"/>
</dbReference>
<keyword evidence="9" id="KW-0408">Iron</keyword>
<feature type="binding site" description="axial binding residue" evidence="9">
    <location>
        <position position="236"/>
    </location>
    <ligand>
        <name>heme b</name>
        <dbReference type="ChEBI" id="CHEBI:60344"/>
        <label>1</label>
    </ligand>
    <ligandPart>
        <name>Fe</name>
        <dbReference type="ChEBI" id="CHEBI:18248"/>
    </ligandPart>
</feature>
<feature type="transmembrane region" description="Helical" evidence="10">
    <location>
        <begin position="314"/>
        <end position="335"/>
    </location>
</feature>
<evidence type="ECO:0000256" key="11">
    <source>
        <dbReference type="SAM" id="SignalP"/>
    </source>
</evidence>
<dbReference type="InterPro" id="IPR005018">
    <property type="entry name" value="DOMON_domain"/>
</dbReference>
<dbReference type="Proteomes" id="UP000436088">
    <property type="component" value="Unassembled WGS sequence"/>
</dbReference>
<dbReference type="GO" id="GO:0016020">
    <property type="term" value="C:membrane"/>
    <property type="evidence" value="ECO:0007669"/>
    <property type="project" value="UniProtKB-SubCell"/>
</dbReference>
<evidence type="ECO:0000256" key="7">
    <source>
        <dbReference type="ARBA" id="ARBA00023136"/>
    </source>
</evidence>
<feature type="binding site" description="axial binding residue" evidence="9">
    <location>
        <position position="202"/>
    </location>
    <ligand>
        <name>heme b</name>
        <dbReference type="ChEBI" id="CHEBI:60344"/>
        <label>1</label>
    </ligand>
    <ligandPart>
        <name>Fe</name>
        <dbReference type="ChEBI" id="CHEBI:18248"/>
    </ligandPart>
</feature>
<keyword evidence="3 10" id="KW-0812">Transmembrane</keyword>
<evidence type="ECO:0000259" key="12">
    <source>
        <dbReference type="PROSITE" id="PS50836"/>
    </source>
</evidence>
<evidence type="ECO:0000256" key="9">
    <source>
        <dbReference type="PIRSR" id="PIRSR037471-1"/>
    </source>
</evidence>
<protein>
    <recommendedName>
        <fullName evidence="8">Cytochrome b561 and DOMON domain-containing protein</fullName>
    </recommendedName>
</protein>
<accession>A0A6A2Y6K1</accession>
<feature type="domain" description="Cytochrome b561" evidence="13">
    <location>
        <begin position="165"/>
        <end position="366"/>
    </location>
</feature>
<evidence type="ECO:0000256" key="10">
    <source>
        <dbReference type="SAM" id="Phobius"/>
    </source>
</evidence>
<comment type="cofactor">
    <cofactor evidence="8">
        <name>heme b</name>
        <dbReference type="ChEBI" id="CHEBI:60344"/>
    </cofactor>
    <text evidence="8">Binds 2 heme b groups non-covalently.</text>
</comment>
<dbReference type="CDD" id="cd08760">
    <property type="entry name" value="Cyt_b561_FRRS1_like"/>
    <property type="match status" value="1"/>
</dbReference>
<evidence type="ECO:0000259" key="13">
    <source>
        <dbReference type="PROSITE" id="PS50939"/>
    </source>
</evidence>
<dbReference type="Pfam" id="PF03188">
    <property type="entry name" value="Cytochrom_B561"/>
    <property type="match status" value="1"/>
</dbReference>
<evidence type="ECO:0000313" key="14">
    <source>
        <dbReference type="EMBL" id="KAE8680100.1"/>
    </source>
</evidence>
<evidence type="ECO:0000256" key="5">
    <source>
        <dbReference type="ARBA" id="ARBA00022982"/>
    </source>
</evidence>
<dbReference type="CDD" id="cd09629">
    <property type="entry name" value="DOMON_CIL1_like"/>
    <property type="match status" value="1"/>
</dbReference>
<dbReference type="SMART" id="SM00665">
    <property type="entry name" value="B561"/>
    <property type="match status" value="1"/>
</dbReference>
<evidence type="ECO:0000256" key="4">
    <source>
        <dbReference type="ARBA" id="ARBA00022729"/>
    </source>
</evidence>
<evidence type="ECO:0000256" key="3">
    <source>
        <dbReference type="ARBA" id="ARBA00022692"/>
    </source>
</evidence>